<dbReference type="AlphaFoldDB" id="A0A545U633"/>
<dbReference type="InterPro" id="IPR036737">
    <property type="entry name" value="OmpA-like_sf"/>
</dbReference>
<dbReference type="InterPro" id="IPR041544">
    <property type="entry name" value="MotY_N"/>
</dbReference>
<dbReference type="InterPro" id="IPR050330">
    <property type="entry name" value="Bact_OuterMem_StrucFunc"/>
</dbReference>
<dbReference type="InterPro" id="IPR006665">
    <property type="entry name" value="OmpA-like"/>
</dbReference>
<dbReference type="PANTHER" id="PTHR30329:SF21">
    <property type="entry name" value="LIPOPROTEIN YIAD-RELATED"/>
    <property type="match status" value="1"/>
</dbReference>
<dbReference type="EMBL" id="VIKS01000013">
    <property type="protein sequence ID" value="TQV84884.1"/>
    <property type="molecule type" value="Genomic_DNA"/>
</dbReference>
<evidence type="ECO:0000259" key="6">
    <source>
        <dbReference type="PROSITE" id="PS51123"/>
    </source>
</evidence>
<comment type="subcellular location">
    <subcellularLocation>
        <location evidence="1">Cell outer membrane</location>
    </subcellularLocation>
</comment>
<sequence>MRTILLKLIISASVTASSFCCYASFKAFEAPVDESRWIYDGTPLSCHLNHNIPSYGDAEFKKIAGKGEKLAFNLGYKRHQIAANKSASVRAIAPSWQPLQTSREMGEVNLQPGKYIISSQDIASWRLLNELEIGRFPTFFYQDFNQVQDQVSVALSSVGFQAEYDKFLDCLANLVPYKLKELTRLTLFFDFDKSFIRSPYRSKLQALAQYIKHDPSIEVVLISGYTDSKGSRGYNQKLSERRVNSVKTALSLVGVETERFKIRAYGEKNPAASNRTAKGRAKNRRVYIRIAQN</sequence>
<keyword evidence="2 4" id="KW-0472">Membrane</keyword>
<dbReference type="CDD" id="cd07185">
    <property type="entry name" value="OmpA_C-like"/>
    <property type="match status" value="1"/>
</dbReference>
<dbReference type="InterPro" id="IPR006664">
    <property type="entry name" value="OMP_bac"/>
</dbReference>
<evidence type="ECO:0000256" key="5">
    <source>
        <dbReference type="SAM" id="SignalP"/>
    </source>
</evidence>
<dbReference type="PRINTS" id="PR01021">
    <property type="entry name" value="OMPADOMAIN"/>
</dbReference>
<dbReference type="Gene3D" id="3.30.1330.60">
    <property type="entry name" value="OmpA-like domain"/>
    <property type="match status" value="1"/>
</dbReference>
<name>A0A545U633_9GAMM</name>
<feature type="signal peptide" evidence="5">
    <location>
        <begin position="1"/>
        <end position="23"/>
    </location>
</feature>
<dbReference type="Pfam" id="PF00691">
    <property type="entry name" value="OmpA"/>
    <property type="match status" value="1"/>
</dbReference>
<dbReference type="Pfam" id="PF18393">
    <property type="entry name" value="MotY_N"/>
    <property type="match status" value="1"/>
</dbReference>
<evidence type="ECO:0000256" key="1">
    <source>
        <dbReference type="ARBA" id="ARBA00004442"/>
    </source>
</evidence>
<dbReference type="PROSITE" id="PS51123">
    <property type="entry name" value="OMPA_2"/>
    <property type="match status" value="1"/>
</dbReference>
<organism evidence="7 8">
    <name type="scientific">Aliikangiella coralliicola</name>
    <dbReference type="NCBI Taxonomy" id="2592383"/>
    <lineage>
        <taxon>Bacteria</taxon>
        <taxon>Pseudomonadati</taxon>
        <taxon>Pseudomonadota</taxon>
        <taxon>Gammaproteobacteria</taxon>
        <taxon>Oceanospirillales</taxon>
        <taxon>Pleioneaceae</taxon>
        <taxon>Aliikangiella</taxon>
    </lineage>
</organism>
<reference evidence="7 8" key="1">
    <citation type="submission" date="2019-07" db="EMBL/GenBank/DDBJ databases">
        <title>Draft genome for Aliikangiella sp. M105.</title>
        <authorList>
            <person name="Wang G."/>
        </authorList>
    </citation>
    <scope>NUCLEOTIDE SEQUENCE [LARGE SCALE GENOMIC DNA]</scope>
    <source>
        <strain evidence="7 8">M105</strain>
    </source>
</reference>
<evidence type="ECO:0000256" key="3">
    <source>
        <dbReference type="ARBA" id="ARBA00023237"/>
    </source>
</evidence>
<accession>A0A545U633</accession>
<protein>
    <submittedName>
        <fullName evidence="7">OmpA family protein</fullName>
    </submittedName>
</protein>
<keyword evidence="8" id="KW-1185">Reference proteome</keyword>
<keyword evidence="5" id="KW-0732">Signal</keyword>
<evidence type="ECO:0000256" key="2">
    <source>
        <dbReference type="ARBA" id="ARBA00023136"/>
    </source>
</evidence>
<dbReference type="Proteomes" id="UP000315439">
    <property type="component" value="Unassembled WGS sequence"/>
</dbReference>
<comment type="caution">
    <text evidence="7">The sequence shown here is derived from an EMBL/GenBank/DDBJ whole genome shotgun (WGS) entry which is preliminary data.</text>
</comment>
<gene>
    <name evidence="7" type="ORF">FLL46_21030</name>
</gene>
<feature type="chain" id="PRO_5021768002" evidence="5">
    <location>
        <begin position="24"/>
        <end position="293"/>
    </location>
</feature>
<dbReference type="OrthoDB" id="6905929at2"/>
<proteinExistence type="predicted"/>
<dbReference type="SUPFAM" id="SSF103088">
    <property type="entry name" value="OmpA-like"/>
    <property type="match status" value="1"/>
</dbReference>
<dbReference type="GO" id="GO:0009279">
    <property type="term" value="C:cell outer membrane"/>
    <property type="evidence" value="ECO:0007669"/>
    <property type="project" value="UniProtKB-SubCell"/>
</dbReference>
<evidence type="ECO:0000256" key="4">
    <source>
        <dbReference type="PROSITE-ProRule" id="PRU00473"/>
    </source>
</evidence>
<dbReference type="PANTHER" id="PTHR30329">
    <property type="entry name" value="STATOR ELEMENT OF FLAGELLAR MOTOR COMPLEX"/>
    <property type="match status" value="1"/>
</dbReference>
<dbReference type="PRINTS" id="PR01023">
    <property type="entry name" value="NAFLGMOTY"/>
</dbReference>
<evidence type="ECO:0000313" key="7">
    <source>
        <dbReference type="EMBL" id="TQV84884.1"/>
    </source>
</evidence>
<dbReference type="RefSeq" id="WP_142933395.1">
    <property type="nucleotide sequence ID" value="NZ_ML660169.1"/>
</dbReference>
<evidence type="ECO:0000313" key="8">
    <source>
        <dbReference type="Proteomes" id="UP000315439"/>
    </source>
</evidence>
<dbReference type="Gene3D" id="2.60.40.2540">
    <property type="match status" value="1"/>
</dbReference>
<feature type="domain" description="OmpA-like" evidence="6">
    <location>
        <begin position="176"/>
        <end position="293"/>
    </location>
</feature>
<keyword evidence="3" id="KW-0998">Cell outer membrane</keyword>